<evidence type="ECO:0000256" key="1">
    <source>
        <dbReference type="ARBA" id="ARBA00004370"/>
    </source>
</evidence>
<keyword evidence="3" id="KW-0202">Cytokine</keyword>
<protein>
    <recommendedName>
        <fullName evidence="6">THD domain-containing protein</fullName>
    </recommendedName>
</protein>
<dbReference type="GO" id="GO:0005125">
    <property type="term" value="F:cytokine activity"/>
    <property type="evidence" value="ECO:0007669"/>
    <property type="project" value="UniProtKB-KW"/>
</dbReference>
<evidence type="ECO:0000256" key="3">
    <source>
        <dbReference type="ARBA" id="ARBA00022514"/>
    </source>
</evidence>
<dbReference type="Proteomes" id="UP000007875">
    <property type="component" value="Unassembled WGS sequence"/>
</dbReference>
<evidence type="ECO:0000313" key="8">
    <source>
        <dbReference type="Proteomes" id="UP000007875"/>
    </source>
</evidence>
<keyword evidence="5" id="KW-0812">Transmembrane</keyword>
<evidence type="ECO:0000256" key="5">
    <source>
        <dbReference type="SAM" id="Phobius"/>
    </source>
</evidence>
<comment type="similarity">
    <text evidence="2">Belongs to the tumor necrosis factor family.</text>
</comment>
<reference evidence="8" key="1">
    <citation type="submission" date="2003-08" db="EMBL/GenBank/DDBJ databases">
        <authorList>
            <person name="Birren B."/>
            <person name="Nusbaum C."/>
            <person name="Abebe A."/>
            <person name="Abouelleil A."/>
            <person name="Adekoya E."/>
            <person name="Ait-zahra M."/>
            <person name="Allen N."/>
            <person name="Allen T."/>
            <person name="An P."/>
            <person name="Anderson M."/>
            <person name="Anderson S."/>
            <person name="Arachchi H."/>
            <person name="Armbruster J."/>
            <person name="Bachantsang P."/>
            <person name="Baldwin J."/>
            <person name="Barry A."/>
            <person name="Bayul T."/>
            <person name="Blitshsteyn B."/>
            <person name="Bloom T."/>
            <person name="Blye J."/>
            <person name="Boguslavskiy L."/>
            <person name="Borowsky M."/>
            <person name="Boukhgalter B."/>
            <person name="Brunache A."/>
            <person name="Butler J."/>
            <person name="Calixte N."/>
            <person name="Calvo S."/>
            <person name="Camarata J."/>
            <person name="Campo K."/>
            <person name="Chang J."/>
            <person name="Cheshatsang Y."/>
            <person name="Citroen M."/>
            <person name="Collymore A."/>
            <person name="Considine T."/>
            <person name="Cook A."/>
            <person name="Cooke P."/>
            <person name="Corum B."/>
            <person name="Cuomo C."/>
            <person name="David R."/>
            <person name="Dawoe T."/>
            <person name="Degray S."/>
            <person name="Dodge S."/>
            <person name="Dooley K."/>
            <person name="Dorje P."/>
            <person name="Dorjee K."/>
            <person name="Dorris L."/>
            <person name="Duffey N."/>
            <person name="Dupes A."/>
            <person name="Elkins T."/>
            <person name="Engels R."/>
            <person name="Erickson J."/>
            <person name="Farina A."/>
            <person name="Faro S."/>
            <person name="Ferreira P."/>
            <person name="Fischer H."/>
            <person name="Fitzgerald M."/>
            <person name="Foley K."/>
            <person name="Gage D."/>
            <person name="Galagan J."/>
            <person name="Gearin G."/>
            <person name="Gnerre S."/>
            <person name="Gnirke A."/>
            <person name="Goyette A."/>
            <person name="Graham J."/>
            <person name="Grandbois E."/>
            <person name="Gyaltsen K."/>
            <person name="Hafez N."/>
            <person name="Hagopian D."/>
            <person name="Hagos B."/>
            <person name="Hall J."/>
            <person name="Hatcher B."/>
            <person name="Heller A."/>
            <person name="Higgins H."/>
            <person name="Honan T."/>
            <person name="Horn A."/>
            <person name="Houde N."/>
            <person name="Hughes L."/>
            <person name="Hulme W."/>
            <person name="Husby E."/>
            <person name="Iliev I."/>
            <person name="Jaffe D."/>
            <person name="Jones C."/>
            <person name="Kamal M."/>
            <person name="Kamat A."/>
            <person name="Kamvysselis M."/>
            <person name="Karlsson E."/>
            <person name="Kells C."/>
            <person name="Kieu A."/>
            <person name="Kisner P."/>
            <person name="Kodira C."/>
            <person name="Kulbokas E."/>
            <person name="Labutti K."/>
            <person name="Lama D."/>
            <person name="Landers T."/>
            <person name="Leger J."/>
            <person name="Levine S."/>
            <person name="Lewis D."/>
            <person name="Lewis T."/>
            <person name="Lindblad-toh K."/>
            <person name="Liu X."/>
            <person name="Lokyitsang T."/>
            <person name="Lokyitsang Y."/>
            <person name="Lucien O."/>
            <person name="Lui A."/>
            <person name="Ma L.J."/>
            <person name="Mabbitt R."/>
            <person name="Macdonald J."/>
            <person name="Maclean C."/>
            <person name="Major J."/>
            <person name="Manning J."/>
            <person name="Marabella R."/>
            <person name="Maru K."/>
            <person name="Matthews C."/>
            <person name="Mauceli E."/>
            <person name="Mccarthy M."/>
            <person name="Mcdonough S."/>
            <person name="Mcghee T."/>
            <person name="Meldrim J."/>
            <person name="Meneus L."/>
            <person name="Mesirov J."/>
            <person name="Mihalev A."/>
            <person name="Mihova T."/>
            <person name="Mikkelsen T."/>
            <person name="Mlenga V."/>
            <person name="Moru K."/>
            <person name="Mozes J."/>
            <person name="Mulrain L."/>
            <person name="Munson G."/>
            <person name="Naylor J."/>
            <person name="Newes C."/>
            <person name="Nguyen C."/>
            <person name="Nguyen N."/>
            <person name="Nguyen T."/>
            <person name="Nicol R."/>
            <person name="Nielsen C."/>
            <person name="Nizzari M."/>
            <person name="Norbu C."/>
            <person name="Norbu N."/>
            <person name="O'donnell P."/>
            <person name="Okoawo O."/>
            <person name="O'leary S."/>
            <person name="Omotosho B."/>
            <person name="O'neill K."/>
            <person name="Osman S."/>
            <person name="Parker S."/>
            <person name="Perrin D."/>
            <person name="Phunkhang P."/>
            <person name="Piqani B."/>
            <person name="Purcell S."/>
            <person name="Rachupka T."/>
            <person name="Ramasamy U."/>
            <person name="Rameau R."/>
            <person name="Ray V."/>
            <person name="Raymond C."/>
            <person name="Retta R."/>
            <person name="Richardson S."/>
            <person name="Rise C."/>
            <person name="Rodriguez J."/>
            <person name="Rogers J."/>
            <person name="Rogov P."/>
            <person name="Rutman M."/>
            <person name="Schupbach R."/>
            <person name="Seaman C."/>
            <person name="Settipalli S."/>
            <person name="Sharpe T."/>
            <person name="Sheridan J."/>
            <person name="Sherpa N."/>
            <person name="Shi J."/>
            <person name="Smirnov S."/>
            <person name="Smith C."/>
            <person name="Sougnez C."/>
            <person name="Spencer B."/>
            <person name="Stalker J."/>
            <person name="Stange-thomann N."/>
            <person name="Stavropoulos S."/>
            <person name="Stetson K."/>
            <person name="Stone C."/>
            <person name="Stone S."/>
            <person name="Stubbs M."/>
            <person name="Talamas J."/>
            <person name="Tchuinga P."/>
            <person name="Tenzing P."/>
            <person name="Tesfaye S."/>
            <person name="Theodore J."/>
            <person name="Thoulutsang Y."/>
            <person name="Topham K."/>
            <person name="Towey S."/>
            <person name="Tsamla T."/>
            <person name="Tsomo N."/>
            <person name="Vallee D."/>
            <person name="Vassiliev H."/>
            <person name="Venkataraman V."/>
            <person name="Vinson J."/>
            <person name="Vo A."/>
            <person name="Wade C."/>
            <person name="Wang S."/>
            <person name="Wangchuk T."/>
            <person name="Wangdi T."/>
            <person name="Whittaker C."/>
            <person name="Wilkinson J."/>
            <person name="Wu Y."/>
            <person name="Wyman D."/>
            <person name="Yadav S."/>
            <person name="Yang S."/>
            <person name="Yang X."/>
            <person name="Yeager S."/>
            <person name="Yee E."/>
            <person name="Young G."/>
            <person name="Zainoun J."/>
            <person name="Zembeck L."/>
            <person name="Zimmer A."/>
            <person name="Zody M."/>
            <person name="Lander E."/>
        </authorList>
    </citation>
    <scope>NUCLEOTIDE SEQUENCE [LARGE SCALE GENOMIC DNA]</scope>
</reference>
<sequence>MNNSNIAAILNIVLFVLHYGLFIPIGKNMLQTLKIKESISDSLGDELICVKCCQGLFNRSLCEEMDCKKSRISGNKQCVWNNQTAPESSFKGKLISTEESFEIIRKAYDRLTNLDKPTHGHTTIGKLEKIVESPNRPSAYLTSFQTNGAPTKGRSRLMSWSNQRGAGFCYRIEMEYSNETGLIIKHTGRYVVYVHTTFITKKGINKRIKPSSRICTVSHEVVTTSAENHNRTLIKSSETRNCNVNNGFRRKRHTHKYHDVGFFTMHTMGIFELKFNDKLQ</sequence>
<evidence type="ECO:0000313" key="7">
    <source>
        <dbReference type="Ensembl" id="ENSCSAVP00000019575.1"/>
    </source>
</evidence>
<evidence type="ECO:0000256" key="2">
    <source>
        <dbReference type="ARBA" id="ARBA00008670"/>
    </source>
</evidence>
<dbReference type="GO" id="GO:0005615">
    <property type="term" value="C:extracellular space"/>
    <property type="evidence" value="ECO:0007669"/>
    <property type="project" value="UniProtKB-KW"/>
</dbReference>
<evidence type="ECO:0000256" key="4">
    <source>
        <dbReference type="ARBA" id="ARBA00023136"/>
    </source>
</evidence>
<dbReference type="GO" id="GO:0006955">
    <property type="term" value="P:immune response"/>
    <property type="evidence" value="ECO:0007669"/>
    <property type="project" value="InterPro"/>
</dbReference>
<dbReference type="PANTHER" id="PTHR11471:SF13">
    <property type="entry name" value="TNF FAMILY PROFILE DOMAIN-CONTAINING PROTEIN"/>
    <property type="match status" value="1"/>
</dbReference>
<dbReference type="HOGENOM" id="CLU_995795_0_0_1"/>
<dbReference type="InParanoid" id="H2ZPQ9"/>
<dbReference type="Gene3D" id="2.60.120.40">
    <property type="match status" value="1"/>
</dbReference>
<proteinExistence type="inferred from homology"/>
<feature type="transmembrane region" description="Helical" evidence="5">
    <location>
        <begin position="6"/>
        <end position="26"/>
    </location>
</feature>
<keyword evidence="4 5" id="KW-0472">Membrane</keyword>
<dbReference type="InterPro" id="IPR006052">
    <property type="entry name" value="TNF_dom"/>
</dbReference>
<dbReference type="SUPFAM" id="SSF49842">
    <property type="entry name" value="TNF-like"/>
    <property type="match status" value="1"/>
</dbReference>
<accession>H2ZPQ9</accession>
<dbReference type="GeneTree" id="ENSGT00940000173050"/>
<keyword evidence="8" id="KW-1185">Reference proteome</keyword>
<dbReference type="Pfam" id="PF00229">
    <property type="entry name" value="TNF"/>
    <property type="match status" value="1"/>
</dbReference>
<dbReference type="GO" id="GO:0016020">
    <property type="term" value="C:membrane"/>
    <property type="evidence" value="ECO:0007669"/>
    <property type="project" value="UniProtKB-SubCell"/>
</dbReference>
<evidence type="ECO:0000259" key="6">
    <source>
        <dbReference type="Pfam" id="PF00229"/>
    </source>
</evidence>
<feature type="domain" description="THD" evidence="6">
    <location>
        <begin position="159"/>
        <end position="279"/>
    </location>
</feature>
<dbReference type="Ensembl" id="ENSCSAVT00000019787.1">
    <property type="protein sequence ID" value="ENSCSAVP00000019575.1"/>
    <property type="gene ID" value="ENSCSAVG00000011473.1"/>
</dbReference>
<keyword evidence="5" id="KW-1133">Transmembrane helix</keyword>
<organism evidence="7 8">
    <name type="scientific">Ciona savignyi</name>
    <name type="common">Pacific transparent sea squirt</name>
    <dbReference type="NCBI Taxonomy" id="51511"/>
    <lineage>
        <taxon>Eukaryota</taxon>
        <taxon>Metazoa</taxon>
        <taxon>Chordata</taxon>
        <taxon>Tunicata</taxon>
        <taxon>Ascidiacea</taxon>
        <taxon>Phlebobranchia</taxon>
        <taxon>Cionidae</taxon>
        <taxon>Ciona</taxon>
    </lineage>
</organism>
<dbReference type="PANTHER" id="PTHR11471">
    <property type="entry name" value="TUMOR NECROSIS FACTOR FAMILY MEMBER"/>
    <property type="match status" value="1"/>
</dbReference>
<reference evidence="7" key="3">
    <citation type="submission" date="2025-09" db="UniProtKB">
        <authorList>
            <consortium name="Ensembl"/>
        </authorList>
    </citation>
    <scope>IDENTIFICATION</scope>
</reference>
<name>H2ZPQ9_CIOSA</name>
<dbReference type="InterPro" id="IPR008983">
    <property type="entry name" value="Tumour_necrosis_fac-like_dom"/>
</dbReference>
<comment type="subcellular location">
    <subcellularLocation>
        <location evidence="1">Membrane</location>
    </subcellularLocation>
</comment>
<dbReference type="AlphaFoldDB" id="H2ZPQ9"/>
<dbReference type="GO" id="GO:0005164">
    <property type="term" value="F:tumor necrosis factor receptor binding"/>
    <property type="evidence" value="ECO:0007669"/>
    <property type="project" value="InterPro"/>
</dbReference>
<reference evidence="7" key="2">
    <citation type="submission" date="2025-08" db="UniProtKB">
        <authorList>
            <consortium name="Ensembl"/>
        </authorList>
    </citation>
    <scope>IDENTIFICATION</scope>
</reference>